<dbReference type="HOGENOM" id="CLU_832412_0_0_1"/>
<dbReference type="OMA" id="NAWNDSV"/>
<organism evidence="6 7">
    <name type="scientific">Strigamia maritima</name>
    <name type="common">European centipede</name>
    <name type="synonym">Geophilus maritimus</name>
    <dbReference type="NCBI Taxonomy" id="126957"/>
    <lineage>
        <taxon>Eukaryota</taxon>
        <taxon>Metazoa</taxon>
        <taxon>Ecdysozoa</taxon>
        <taxon>Arthropoda</taxon>
        <taxon>Myriapoda</taxon>
        <taxon>Chilopoda</taxon>
        <taxon>Pleurostigmophora</taxon>
        <taxon>Geophilomorpha</taxon>
        <taxon>Linotaeniidae</taxon>
        <taxon>Strigamia</taxon>
    </lineage>
</organism>
<feature type="transmembrane region" description="Helical" evidence="4">
    <location>
        <begin position="230"/>
        <end position="252"/>
    </location>
</feature>
<keyword evidence="7" id="KW-1185">Reference proteome</keyword>
<dbReference type="InterPro" id="IPR000859">
    <property type="entry name" value="CUB_dom"/>
</dbReference>
<dbReference type="EnsemblMetazoa" id="SMAR001503-RA">
    <property type="protein sequence ID" value="SMAR001503-PA"/>
    <property type="gene ID" value="SMAR001503"/>
</dbReference>
<dbReference type="CDD" id="cd00041">
    <property type="entry name" value="CUB"/>
    <property type="match status" value="1"/>
</dbReference>
<feature type="compositionally biased region" description="Low complexity" evidence="3">
    <location>
        <begin position="302"/>
        <end position="311"/>
    </location>
</feature>
<evidence type="ECO:0000313" key="6">
    <source>
        <dbReference type="EnsemblMetazoa" id="SMAR001503-PA"/>
    </source>
</evidence>
<sequence>MFCSLCLFRNFKDSKVHKICNWPVNRTEGYVKSPGYPNYYPGPLECEWPLKAETGQRMRVSILDLSLVDSHTDEPHCADRFRLMDGKAKLLDTCGERRNILRQFESEDSDVTAQLNTHAIGAKRGILLWFKAFGCRTLEAPRHGYLVFRNVTFAQYMCCTNHYFEDNLERTRNLHCIDGSEWSSGLASCLDKKTLKLLKNLSSFDEEDDYDNYESIHKVPLSEADVILDILVPSVIMGILVLGNAIIVAVLLKLRKSVKEEPEAFDNCTSPTHQTEIPPEAPLTRIKPPPKPQPPPPPPKPVNSNPNSNSSHIFMKPSTSSEQMRPKHKLVTEV</sequence>
<evidence type="ECO:0000313" key="7">
    <source>
        <dbReference type="Proteomes" id="UP000014500"/>
    </source>
</evidence>
<dbReference type="EMBL" id="JH430595">
    <property type="status" value="NOT_ANNOTATED_CDS"/>
    <property type="molecule type" value="Genomic_DNA"/>
</dbReference>
<feature type="domain" description="CUB" evidence="5">
    <location>
        <begin position="20"/>
        <end position="133"/>
    </location>
</feature>
<reference evidence="6" key="2">
    <citation type="submission" date="2015-02" db="UniProtKB">
        <authorList>
            <consortium name="EnsemblMetazoa"/>
        </authorList>
    </citation>
    <scope>IDENTIFICATION</scope>
</reference>
<evidence type="ECO:0000256" key="1">
    <source>
        <dbReference type="ARBA" id="ARBA00023157"/>
    </source>
</evidence>
<dbReference type="AlphaFoldDB" id="T1IKQ1"/>
<dbReference type="PROSITE" id="PS01180">
    <property type="entry name" value="CUB"/>
    <property type="match status" value="1"/>
</dbReference>
<dbReference type="SMART" id="SM00042">
    <property type="entry name" value="CUB"/>
    <property type="match status" value="1"/>
</dbReference>
<evidence type="ECO:0000256" key="2">
    <source>
        <dbReference type="PROSITE-ProRule" id="PRU00059"/>
    </source>
</evidence>
<name>T1IKQ1_STRMM</name>
<keyword evidence="4" id="KW-0812">Transmembrane</keyword>
<dbReference type="InterPro" id="IPR035914">
    <property type="entry name" value="Sperma_CUB_dom_sf"/>
</dbReference>
<dbReference type="eggNOG" id="ENOG502S6DX">
    <property type="taxonomic scope" value="Eukaryota"/>
</dbReference>
<proteinExistence type="predicted"/>
<keyword evidence="4" id="KW-0472">Membrane</keyword>
<evidence type="ECO:0000256" key="4">
    <source>
        <dbReference type="SAM" id="Phobius"/>
    </source>
</evidence>
<dbReference type="Gene3D" id="2.60.120.290">
    <property type="entry name" value="Spermadhesin, CUB domain"/>
    <property type="match status" value="1"/>
</dbReference>
<keyword evidence="1" id="KW-1015">Disulfide bond</keyword>
<feature type="region of interest" description="Disordered" evidence="3">
    <location>
        <begin position="262"/>
        <end position="334"/>
    </location>
</feature>
<reference evidence="7" key="1">
    <citation type="submission" date="2011-05" db="EMBL/GenBank/DDBJ databases">
        <authorList>
            <person name="Richards S.R."/>
            <person name="Qu J."/>
            <person name="Jiang H."/>
            <person name="Jhangiani S.N."/>
            <person name="Agravi P."/>
            <person name="Goodspeed R."/>
            <person name="Gross S."/>
            <person name="Mandapat C."/>
            <person name="Jackson L."/>
            <person name="Mathew T."/>
            <person name="Pu L."/>
            <person name="Thornton R."/>
            <person name="Saada N."/>
            <person name="Wilczek-Boney K.B."/>
            <person name="Lee S."/>
            <person name="Kovar C."/>
            <person name="Wu Y."/>
            <person name="Scherer S.E."/>
            <person name="Worley K.C."/>
            <person name="Muzny D.M."/>
            <person name="Gibbs R."/>
        </authorList>
    </citation>
    <scope>NUCLEOTIDE SEQUENCE</scope>
    <source>
        <strain evidence="7">Brora</strain>
    </source>
</reference>
<dbReference type="SUPFAM" id="SSF49854">
    <property type="entry name" value="Spermadhesin, CUB domain"/>
    <property type="match status" value="1"/>
</dbReference>
<dbReference type="Proteomes" id="UP000014500">
    <property type="component" value="Unassembled WGS sequence"/>
</dbReference>
<keyword evidence="4" id="KW-1133">Transmembrane helix</keyword>
<dbReference type="PhylomeDB" id="T1IKQ1"/>
<evidence type="ECO:0000256" key="3">
    <source>
        <dbReference type="SAM" id="MobiDB-lite"/>
    </source>
</evidence>
<dbReference type="Pfam" id="PF00431">
    <property type="entry name" value="CUB"/>
    <property type="match status" value="1"/>
</dbReference>
<comment type="caution">
    <text evidence="2">Lacks conserved residue(s) required for the propagation of feature annotation.</text>
</comment>
<dbReference type="STRING" id="126957.T1IKQ1"/>
<feature type="compositionally biased region" description="Pro residues" evidence="3">
    <location>
        <begin position="287"/>
        <end position="301"/>
    </location>
</feature>
<protein>
    <recommendedName>
        <fullName evidence="5">CUB domain-containing protein</fullName>
    </recommendedName>
</protein>
<accession>T1IKQ1</accession>
<evidence type="ECO:0000259" key="5">
    <source>
        <dbReference type="PROSITE" id="PS01180"/>
    </source>
</evidence>